<keyword evidence="3" id="KW-1185">Reference proteome</keyword>
<dbReference type="Proteomes" id="UP001515480">
    <property type="component" value="Unassembled WGS sequence"/>
</dbReference>
<keyword evidence="1" id="KW-0732">Signal</keyword>
<feature type="chain" id="PRO_5044248289" evidence="1">
    <location>
        <begin position="20"/>
        <end position="238"/>
    </location>
</feature>
<dbReference type="EMBL" id="JBGBPQ010000013">
    <property type="protein sequence ID" value="KAL1512280.1"/>
    <property type="molecule type" value="Genomic_DNA"/>
</dbReference>
<evidence type="ECO:0000313" key="2">
    <source>
        <dbReference type="EMBL" id="KAL1512280.1"/>
    </source>
</evidence>
<protein>
    <submittedName>
        <fullName evidence="2">Uncharacterized protein</fullName>
    </submittedName>
</protein>
<dbReference type="AlphaFoldDB" id="A0AB34J629"/>
<accession>A0AB34J629</accession>
<gene>
    <name evidence="2" type="ORF">AB1Y20_005542</name>
</gene>
<comment type="caution">
    <text evidence="2">The sequence shown here is derived from an EMBL/GenBank/DDBJ whole genome shotgun (WGS) entry which is preliminary data.</text>
</comment>
<reference evidence="2 3" key="1">
    <citation type="journal article" date="2024" name="Science">
        <title>Giant polyketide synthase enzymes in the biosynthesis of giant marine polyether toxins.</title>
        <authorList>
            <person name="Fallon T.R."/>
            <person name="Shende V.V."/>
            <person name="Wierzbicki I.H."/>
            <person name="Pendleton A.L."/>
            <person name="Watervoot N.F."/>
            <person name="Auber R.P."/>
            <person name="Gonzalez D.J."/>
            <person name="Wisecaver J.H."/>
            <person name="Moore B.S."/>
        </authorList>
    </citation>
    <scope>NUCLEOTIDE SEQUENCE [LARGE SCALE GENOMIC DNA]</scope>
    <source>
        <strain evidence="2 3">12B1</strain>
    </source>
</reference>
<organism evidence="2 3">
    <name type="scientific">Prymnesium parvum</name>
    <name type="common">Toxic golden alga</name>
    <dbReference type="NCBI Taxonomy" id="97485"/>
    <lineage>
        <taxon>Eukaryota</taxon>
        <taxon>Haptista</taxon>
        <taxon>Haptophyta</taxon>
        <taxon>Prymnesiophyceae</taxon>
        <taxon>Prymnesiales</taxon>
        <taxon>Prymnesiaceae</taxon>
        <taxon>Prymnesium</taxon>
    </lineage>
</organism>
<proteinExistence type="predicted"/>
<sequence>MAARLLPAALFLCASVARAGKLEVSSGNLRSKRGVEDVKLSWDKTFKLRGHATKLSGTYDMKAKKDFLSSVALSGTVSSPPAPYFGVFKVGYDLSHSFKSNMQALKLSASAKGATLKATVDSHGLKFTEFLARSKYDSLSFQPSYKPPNGVVELTLGSRDLAATLYYNTKRKSVDYKLAASRQLGAGRGVEAEVAADGVDVSYFDSTFEEGAKWTATLSAPFSRLSDAGVQLRRTMSF</sequence>
<feature type="signal peptide" evidence="1">
    <location>
        <begin position="1"/>
        <end position="19"/>
    </location>
</feature>
<evidence type="ECO:0000313" key="3">
    <source>
        <dbReference type="Proteomes" id="UP001515480"/>
    </source>
</evidence>
<evidence type="ECO:0000256" key="1">
    <source>
        <dbReference type="SAM" id="SignalP"/>
    </source>
</evidence>
<name>A0AB34J629_PRYPA</name>